<feature type="domain" description="Glycosyl transferase family 28 C-terminal" evidence="1">
    <location>
        <begin position="222"/>
        <end position="361"/>
    </location>
</feature>
<dbReference type="PANTHER" id="PTHR21015:SF28">
    <property type="entry name" value="SLL1722 PROTEIN"/>
    <property type="match status" value="1"/>
</dbReference>
<dbReference type="EMBL" id="SMCN01000004">
    <property type="protein sequence ID" value="TCV86075.1"/>
    <property type="molecule type" value="Genomic_DNA"/>
</dbReference>
<keyword evidence="3" id="KW-1185">Reference proteome</keyword>
<proteinExistence type="predicted"/>
<dbReference type="Gene3D" id="3.40.50.2000">
    <property type="entry name" value="Glycogen Phosphorylase B"/>
    <property type="match status" value="1"/>
</dbReference>
<protein>
    <submittedName>
        <fullName evidence="2">Glycosyltransferase</fullName>
    </submittedName>
</protein>
<organism evidence="2 3">
    <name type="scientific">Methylomonas methanica</name>
    <dbReference type="NCBI Taxonomy" id="421"/>
    <lineage>
        <taxon>Bacteria</taxon>
        <taxon>Pseudomonadati</taxon>
        <taxon>Pseudomonadota</taxon>
        <taxon>Gammaproteobacteria</taxon>
        <taxon>Methylococcales</taxon>
        <taxon>Methylococcaceae</taxon>
        <taxon>Methylomonas</taxon>
    </lineage>
</organism>
<gene>
    <name evidence="2" type="ORF">EDE11_10416</name>
</gene>
<sequence>MNHYKPRLLLYCQHSLGMGHWVRAMTLANALSREFRVTFLNGGRAPDHQAAIADLDMLNLPPLGMGEDHQLYSQDDRYSVTEALALRRQLILDSYALLRPEVVLIELFPFGRKKLAGELLPLLKTARRDKQARPLVLCSLRDIMVNARKDQSRHDERARWITDRYFDGLLVHADPRFARLEDSFRPRHPLKTPLLYTGFVAPGRIPAAVKPPRRGVLVSAGGGMVGAPLFQAAIQAHAMNWASERLPMTIVAGPFLPETDWQELSAQVKGMEGLTLLRSVPAMQPLLAAHSLSVSQCGYNTVMDILESRTPALVVPFVRGQEDEQSQRAQKLAQLGLVKVLNPTELTGPRLAERILQLRGFSPNSAGLDLAGADHTVRLILELLTSRQDANAESLPKEYAHAC</sequence>
<dbReference type="PANTHER" id="PTHR21015">
    <property type="entry name" value="UDP-N-ACETYLGLUCOSAMINE--N-ACETYLMURAMYL-(PENTAPEPTIDE) PYROPHOSPHORYL-UNDECAPRENOL N-ACETYLGLUCOSAMINE TRANSFERASE 1"/>
    <property type="match status" value="1"/>
</dbReference>
<dbReference type="InterPro" id="IPR007235">
    <property type="entry name" value="Glyco_trans_28_C"/>
</dbReference>
<name>A0ABY2CQ41_METMH</name>
<accession>A0ABY2CQ41</accession>
<dbReference type="Proteomes" id="UP000295649">
    <property type="component" value="Unassembled WGS sequence"/>
</dbReference>
<evidence type="ECO:0000259" key="1">
    <source>
        <dbReference type="Pfam" id="PF04101"/>
    </source>
</evidence>
<reference evidence="2 3" key="1">
    <citation type="submission" date="2019-03" db="EMBL/GenBank/DDBJ databases">
        <title>Systems level insights into methane cycling in arid and semi-arid ecosystems.</title>
        <authorList>
            <person name="Kalyuzhnaya M."/>
        </authorList>
    </citation>
    <scope>NUCLEOTIDE SEQUENCE [LARGE SCALE GENOMIC DNA]</scope>
    <source>
        <strain evidence="2 3">S-1</strain>
    </source>
</reference>
<evidence type="ECO:0000313" key="2">
    <source>
        <dbReference type="EMBL" id="TCV86075.1"/>
    </source>
</evidence>
<dbReference type="SUPFAM" id="SSF53756">
    <property type="entry name" value="UDP-Glycosyltransferase/glycogen phosphorylase"/>
    <property type="match status" value="1"/>
</dbReference>
<comment type="caution">
    <text evidence="2">The sequence shown here is derived from an EMBL/GenBank/DDBJ whole genome shotgun (WGS) entry which is preliminary data.</text>
</comment>
<dbReference type="RefSeq" id="WP_082769343.1">
    <property type="nucleotide sequence ID" value="NZ_LUUF01000056.1"/>
</dbReference>
<evidence type="ECO:0000313" key="3">
    <source>
        <dbReference type="Proteomes" id="UP000295649"/>
    </source>
</evidence>
<dbReference type="Pfam" id="PF04101">
    <property type="entry name" value="Glyco_tran_28_C"/>
    <property type="match status" value="1"/>
</dbReference>